<evidence type="ECO:0000256" key="2">
    <source>
        <dbReference type="ARBA" id="ARBA00022801"/>
    </source>
</evidence>
<dbReference type="InterPro" id="IPR006103">
    <property type="entry name" value="Glyco_hydro_2_cat"/>
</dbReference>
<gene>
    <name evidence="6" type="ORF">IF188_01810</name>
</gene>
<evidence type="ECO:0000313" key="7">
    <source>
        <dbReference type="Proteomes" id="UP000598426"/>
    </source>
</evidence>
<dbReference type="PANTHER" id="PTHR42732:SF2">
    <property type="entry name" value="BETA-MANNOSIDASE"/>
    <property type="match status" value="1"/>
</dbReference>
<dbReference type="SUPFAM" id="SSF51445">
    <property type="entry name" value="(Trans)glycosidases"/>
    <property type="match status" value="1"/>
</dbReference>
<dbReference type="SUPFAM" id="SSF49303">
    <property type="entry name" value="beta-Galactosidase/glucuronidase domain"/>
    <property type="match status" value="1"/>
</dbReference>
<dbReference type="Pfam" id="PF02836">
    <property type="entry name" value="Glyco_hydro_2_C"/>
    <property type="match status" value="1"/>
</dbReference>
<evidence type="ECO:0000259" key="4">
    <source>
        <dbReference type="Pfam" id="PF00703"/>
    </source>
</evidence>
<dbReference type="InterPro" id="IPR017853">
    <property type="entry name" value="GH"/>
</dbReference>
<dbReference type="Proteomes" id="UP000598426">
    <property type="component" value="Unassembled WGS sequence"/>
</dbReference>
<dbReference type="InterPro" id="IPR006102">
    <property type="entry name" value="Ig-like_GH2"/>
</dbReference>
<evidence type="ECO:0000259" key="5">
    <source>
        <dbReference type="Pfam" id="PF02836"/>
    </source>
</evidence>
<accession>A0ABR8NIC8</accession>
<dbReference type="InterPro" id="IPR036156">
    <property type="entry name" value="Beta-gal/glucu_dom_sf"/>
</dbReference>
<name>A0ABR8NIC8_9MICO</name>
<dbReference type="GO" id="GO:0016787">
    <property type="term" value="F:hydrolase activity"/>
    <property type="evidence" value="ECO:0007669"/>
    <property type="project" value="UniProtKB-KW"/>
</dbReference>
<dbReference type="Gene3D" id="3.20.20.80">
    <property type="entry name" value="Glycosidases"/>
    <property type="match status" value="1"/>
</dbReference>
<comment type="similarity">
    <text evidence="1">Belongs to the glycosyl hydrolase 2 family.</text>
</comment>
<proteinExistence type="inferred from homology"/>
<evidence type="ECO:0000256" key="3">
    <source>
        <dbReference type="ARBA" id="ARBA00023295"/>
    </source>
</evidence>
<dbReference type="EMBL" id="JACXZS010000001">
    <property type="protein sequence ID" value="MBD3940435.1"/>
    <property type="molecule type" value="Genomic_DNA"/>
</dbReference>
<comment type="caution">
    <text evidence="6">The sequence shown here is derived from an EMBL/GenBank/DDBJ whole genome shotgun (WGS) entry which is preliminary data.</text>
</comment>
<feature type="domain" description="Glycoside hydrolase family 2 immunoglobulin-like beta-sandwich" evidence="4">
    <location>
        <begin position="216"/>
        <end position="304"/>
    </location>
</feature>
<protein>
    <submittedName>
        <fullName evidence="6">Glycoside hydrolase family 2</fullName>
    </submittedName>
</protein>
<keyword evidence="2 6" id="KW-0378">Hydrolase</keyword>
<organism evidence="6 7">
    <name type="scientific">Microbacterium helvum</name>
    <dbReference type="NCBI Taxonomy" id="2773713"/>
    <lineage>
        <taxon>Bacteria</taxon>
        <taxon>Bacillati</taxon>
        <taxon>Actinomycetota</taxon>
        <taxon>Actinomycetes</taxon>
        <taxon>Micrococcales</taxon>
        <taxon>Microbacteriaceae</taxon>
        <taxon>Microbacterium</taxon>
    </lineage>
</organism>
<dbReference type="Gene3D" id="2.60.120.260">
    <property type="entry name" value="Galactose-binding domain-like"/>
    <property type="match status" value="1"/>
</dbReference>
<evidence type="ECO:0000256" key="1">
    <source>
        <dbReference type="ARBA" id="ARBA00007401"/>
    </source>
</evidence>
<reference evidence="6 7" key="1">
    <citation type="submission" date="2020-09" db="EMBL/GenBank/DDBJ databases">
        <title>Isolation and identification of active actinomycetes.</title>
        <authorList>
            <person name="Li X."/>
        </authorList>
    </citation>
    <scope>NUCLEOTIDE SEQUENCE [LARGE SCALE GENOMIC DNA]</scope>
    <source>
        <strain evidence="6 7">NEAU-LLC</strain>
    </source>
</reference>
<dbReference type="InterPro" id="IPR013783">
    <property type="entry name" value="Ig-like_fold"/>
</dbReference>
<evidence type="ECO:0000313" key="6">
    <source>
        <dbReference type="EMBL" id="MBD3940435.1"/>
    </source>
</evidence>
<dbReference type="InterPro" id="IPR008979">
    <property type="entry name" value="Galactose-bd-like_sf"/>
</dbReference>
<dbReference type="InterPro" id="IPR051913">
    <property type="entry name" value="GH2_Domain-Containing"/>
</dbReference>
<feature type="domain" description="Glycoside hydrolase family 2 catalytic" evidence="5">
    <location>
        <begin position="348"/>
        <end position="489"/>
    </location>
</feature>
<dbReference type="Pfam" id="PF00703">
    <property type="entry name" value="Glyco_hydro_2"/>
    <property type="match status" value="1"/>
</dbReference>
<keyword evidence="3" id="KW-0326">Glycosidase</keyword>
<sequence>MTLLTPWAETLDPDAPLPEYPRPQLVRGAWTNLNGRWDHAITPLRQAQGPGAEGADPVAVDDPTAPPGTWDGRIVVPFSPETALSGVGRTLRADQTLWYRRSFALPRGLRDGERAILHFGAVDQSCRVAVDGVEVGGDGAHAHSGGYLPFALDITAALAADRDPDEHELVVAVRDVTDASWLSRGKQTSRPGGIWYTPQSGIWQTVWLEIVPRLAVDRLVLTPDLDAGAVVVTVHSEHAAGSETARVEVHDGERVAASIDLPVGEPTAVVLDGMVRTWSPDDPFLYDVRVTLGDDVVESYVGMRSFGVGVDDRGFARLLLNGRPHLPVGLLDQGYWPDGGYTPASDAALEYDVRLAKRLGFTMLRKHIKVEPLRWYHHCDRLGMLVWQDAVSGGTSYNPLVVSAPAIASPTLDDRRHARFGRADETGRVAFERELRDMIEHLRSVPSLSLWVPFNEGWGQFDAARIAGVVRELDPTRPVDHASGWHDQGAGDLRSLHIYFRPVKAPRGDGRVIALTEYGGYSLAVPQHTWSPTTFGYKKYRSRDQLVAALERLHDREIAPAIARGLAVTVYTQLADVEEEVNGLVTYDRRFVKVPEDVMRAINDRLRDAASPRLRKDPA</sequence>
<dbReference type="RefSeq" id="WP_191170063.1">
    <property type="nucleotide sequence ID" value="NZ_JACXZS010000001.1"/>
</dbReference>
<dbReference type="Gene3D" id="2.60.40.10">
    <property type="entry name" value="Immunoglobulins"/>
    <property type="match status" value="1"/>
</dbReference>
<dbReference type="SUPFAM" id="SSF49785">
    <property type="entry name" value="Galactose-binding domain-like"/>
    <property type="match status" value="1"/>
</dbReference>
<keyword evidence="7" id="KW-1185">Reference proteome</keyword>
<dbReference type="PANTHER" id="PTHR42732">
    <property type="entry name" value="BETA-GALACTOSIDASE"/>
    <property type="match status" value="1"/>
</dbReference>